<comment type="cofactor">
    <cofactor evidence="1 17">
        <name>pyridoxal 5'-phosphate</name>
        <dbReference type="ChEBI" id="CHEBI:597326"/>
    </cofactor>
</comment>
<dbReference type="UniPathway" id="UPA00047">
    <property type="reaction ID" value="UER00058"/>
</dbReference>
<comment type="catalytic activity">
    <reaction evidence="13 18">
        <text>L-valine + 2-oxoglutarate = 3-methyl-2-oxobutanoate + L-glutamate</text>
        <dbReference type="Rhea" id="RHEA:24813"/>
        <dbReference type="ChEBI" id="CHEBI:11851"/>
        <dbReference type="ChEBI" id="CHEBI:16810"/>
        <dbReference type="ChEBI" id="CHEBI:29985"/>
        <dbReference type="ChEBI" id="CHEBI:57762"/>
        <dbReference type="EC" id="2.6.1.42"/>
    </reaction>
</comment>
<dbReference type="InterPro" id="IPR018300">
    <property type="entry name" value="Aminotrans_IV_CS"/>
</dbReference>
<accession>A0A5J6SQY8</accession>
<evidence type="ECO:0000256" key="7">
    <source>
        <dbReference type="ARBA" id="ARBA00011738"/>
    </source>
</evidence>
<comment type="pathway">
    <text evidence="4 18">Amino-acid biosynthesis; L-valine biosynthesis; L-valine from pyruvate: step 4/4.</text>
</comment>
<dbReference type="EMBL" id="CP031223">
    <property type="protein sequence ID" value="QFG00386.1"/>
    <property type="molecule type" value="Genomic_DNA"/>
</dbReference>
<evidence type="ECO:0000256" key="18">
    <source>
        <dbReference type="RuleBase" id="RU364094"/>
    </source>
</evidence>
<keyword evidence="11 17" id="KW-0663">Pyridoxal phosphate</keyword>
<evidence type="ECO:0000256" key="6">
    <source>
        <dbReference type="ARBA" id="ARBA00009320"/>
    </source>
</evidence>
<dbReference type="NCBIfam" id="TIGR01122">
    <property type="entry name" value="ilvE_I"/>
    <property type="match status" value="1"/>
</dbReference>
<dbReference type="GO" id="GO:0009099">
    <property type="term" value="P:L-valine biosynthetic process"/>
    <property type="evidence" value="ECO:0007669"/>
    <property type="project" value="UniProtKB-UniPathway"/>
</dbReference>
<dbReference type="PROSITE" id="PS00770">
    <property type="entry name" value="AA_TRANSFER_CLASS_4"/>
    <property type="match status" value="1"/>
</dbReference>
<dbReference type="EC" id="2.6.1.42" evidence="18"/>
<evidence type="ECO:0000256" key="2">
    <source>
        <dbReference type="ARBA" id="ARBA00003109"/>
    </source>
</evidence>
<evidence type="ECO:0000256" key="17">
    <source>
        <dbReference type="RuleBase" id="RU004516"/>
    </source>
</evidence>
<keyword evidence="20" id="KW-1185">Reference proteome</keyword>
<evidence type="ECO:0000256" key="13">
    <source>
        <dbReference type="ARBA" id="ARBA00048212"/>
    </source>
</evidence>
<dbReference type="Pfam" id="PF01063">
    <property type="entry name" value="Aminotran_4"/>
    <property type="match status" value="1"/>
</dbReference>
<evidence type="ECO:0000256" key="15">
    <source>
        <dbReference type="ARBA" id="ARBA00049229"/>
    </source>
</evidence>
<protein>
    <recommendedName>
        <fullName evidence="18">Branched-chain-amino-acid aminotransferase</fullName>
        <shortName evidence="18">BCAT</shortName>
        <ecNumber evidence="18">2.6.1.42</ecNumber>
    </recommendedName>
</protein>
<dbReference type="UniPathway" id="UPA00048">
    <property type="reaction ID" value="UER00073"/>
</dbReference>
<dbReference type="InterPro" id="IPR043132">
    <property type="entry name" value="BCAT-like_C"/>
</dbReference>
<dbReference type="GO" id="GO:0009097">
    <property type="term" value="P:isoleucine biosynthetic process"/>
    <property type="evidence" value="ECO:0007669"/>
    <property type="project" value="UniProtKB-UniPathway"/>
</dbReference>
<proteinExistence type="inferred from homology"/>
<dbReference type="InterPro" id="IPR005785">
    <property type="entry name" value="B_amino_transI"/>
</dbReference>
<keyword evidence="10 18" id="KW-0808">Transferase</keyword>
<evidence type="ECO:0000256" key="1">
    <source>
        <dbReference type="ARBA" id="ARBA00001933"/>
    </source>
</evidence>
<dbReference type="RefSeq" id="WP_151701269.1">
    <property type="nucleotide sequence ID" value="NZ_CP031223.1"/>
</dbReference>
<sequence length="294" mass="32953">MYNFVLINNNFIEKQNASISVFDHGFLYGDGVFEGIRIYSGVPFLLREHIIRLYESAQSIFLKIPFTIEILEEMINSTIRKNNCKEDAYIRIVITRGKGIMGGHPLNKHEPTLIIIIEEINLFSEISRNEGINLVTVSTRKPKQDSLNTQAKTLNYLNNQMAKLEAIQAGGDEALVLDVNGYVCEGSKQNIFIIKNDEIITPPVYLGALNGITRNLVITLAEKNGYKVKESIFTLHDAYNADEVFLTGTGSEIVPVKKIDGRTIGRTSPGEKTRVIIQNFSDKTKNLISNNVDV</sequence>
<dbReference type="PANTHER" id="PTHR42743:SF11">
    <property type="entry name" value="AMINODEOXYCHORISMATE LYASE"/>
    <property type="match status" value="1"/>
</dbReference>
<dbReference type="AlphaFoldDB" id="A0A5J6SQY8"/>
<comment type="pathway">
    <text evidence="5 18">Amino-acid biosynthesis; L-leucine biosynthesis; L-leucine from 3-methyl-2-oxobutanoate: step 4/4.</text>
</comment>
<name>A0A5J6SQY8_9BACI</name>
<dbReference type="NCBIfam" id="NF006185">
    <property type="entry name" value="PRK08320.1"/>
    <property type="match status" value="1"/>
</dbReference>
<evidence type="ECO:0000256" key="16">
    <source>
        <dbReference type="RuleBase" id="RU004106"/>
    </source>
</evidence>
<evidence type="ECO:0000256" key="14">
    <source>
        <dbReference type="ARBA" id="ARBA00048798"/>
    </source>
</evidence>
<dbReference type="InterPro" id="IPR050571">
    <property type="entry name" value="Class-IV_PLP-Dep_Aminotrnsfr"/>
</dbReference>
<evidence type="ECO:0000313" key="20">
    <source>
        <dbReference type="Proteomes" id="UP000325517"/>
    </source>
</evidence>
<dbReference type="Gene3D" id="3.20.10.10">
    <property type="entry name" value="D-amino Acid Aminotransferase, subunit A, domain 2"/>
    <property type="match status" value="1"/>
</dbReference>
<dbReference type="GO" id="GO:0052654">
    <property type="term" value="F:L-leucine-2-oxoglutarate transaminase activity"/>
    <property type="evidence" value="ECO:0007669"/>
    <property type="project" value="RHEA"/>
</dbReference>
<evidence type="ECO:0000256" key="10">
    <source>
        <dbReference type="ARBA" id="ARBA00022679"/>
    </source>
</evidence>
<evidence type="ECO:0000256" key="4">
    <source>
        <dbReference type="ARBA" id="ARBA00004931"/>
    </source>
</evidence>
<evidence type="ECO:0000256" key="12">
    <source>
        <dbReference type="ARBA" id="ARBA00023304"/>
    </source>
</evidence>
<dbReference type="PANTHER" id="PTHR42743">
    <property type="entry name" value="AMINO-ACID AMINOTRANSFERASE"/>
    <property type="match status" value="1"/>
</dbReference>
<evidence type="ECO:0000256" key="9">
    <source>
        <dbReference type="ARBA" id="ARBA00022605"/>
    </source>
</evidence>
<dbReference type="InterPro" id="IPR001544">
    <property type="entry name" value="Aminotrans_IV"/>
</dbReference>
<dbReference type="SUPFAM" id="SSF56752">
    <property type="entry name" value="D-aminoacid aminotransferase-like PLP-dependent enzymes"/>
    <property type="match status" value="1"/>
</dbReference>
<organism evidence="19 20">
    <name type="scientific">Psychrobacillus glaciei</name>
    <dbReference type="NCBI Taxonomy" id="2283160"/>
    <lineage>
        <taxon>Bacteria</taxon>
        <taxon>Bacillati</taxon>
        <taxon>Bacillota</taxon>
        <taxon>Bacilli</taxon>
        <taxon>Bacillales</taxon>
        <taxon>Bacillaceae</taxon>
        <taxon>Psychrobacillus</taxon>
    </lineage>
</organism>
<keyword evidence="9 18" id="KW-0028">Amino-acid biosynthesis</keyword>
<comment type="similarity">
    <text evidence="6 16">Belongs to the class-IV pyridoxal-phosphate-dependent aminotransferase family.</text>
</comment>
<dbReference type="Proteomes" id="UP000325517">
    <property type="component" value="Chromosome"/>
</dbReference>
<evidence type="ECO:0000256" key="8">
    <source>
        <dbReference type="ARBA" id="ARBA00022576"/>
    </source>
</evidence>
<dbReference type="InterPro" id="IPR043131">
    <property type="entry name" value="BCAT-like_N"/>
</dbReference>
<dbReference type="Gene3D" id="3.30.470.10">
    <property type="match status" value="1"/>
</dbReference>
<dbReference type="GO" id="GO:0052656">
    <property type="term" value="F:L-isoleucine-2-oxoglutarate transaminase activity"/>
    <property type="evidence" value="ECO:0007669"/>
    <property type="project" value="RHEA"/>
</dbReference>
<dbReference type="InterPro" id="IPR036038">
    <property type="entry name" value="Aminotransferase-like"/>
</dbReference>
<dbReference type="OrthoDB" id="9805628at2"/>
<comment type="catalytic activity">
    <reaction evidence="14 18">
        <text>L-isoleucine + 2-oxoglutarate = (S)-3-methyl-2-oxopentanoate + L-glutamate</text>
        <dbReference type="Rhea" id="RHEA:24801"/>
        <dbReference type="ChEBI" id="CHEBI:16810"/>
        <dbReference type="ChEBI" id="CHEBI:29985"/>
        <dbReference type="ChEBI" id="CHEBI:35146"/>
        <dbReference type="ChEBI" id="CHEBI:58045"/>
        <dbReference type="EC" id="2.6.1.42"/>
    </reaction>
</comment>
<comment type="catalytic activity">
    <reaction evidence="15 18">
        <text>L-leucine + 2-oxoglutarate = 4-methyl-2-oxopentanoate + L-glutamate</text>
        <dbReference type="Rhea" id="RHEA:18321"/>
        <dbReference type="ChEBI" id="CHEBI:16810"/>
        <dbReference type="ChEBI" id="CHEBI:17865"/>
        <dbReference type="ChEBI" id="CHEBI:29985"/>
        <dbReference type="ChEBI" id="CHEBI:57427"/>
        <dbReference type="EC" id="2.6.1.42"/>
    </reaction>
</comment>
<evidence type="ECO:0000256" key="3">
    <source>
        <dbReference type="ARBA" id="ARBA00004824"/>
    </source>
</evidence>
<reference evidence="19 20" key="1">
    <citation type="submission" date="2018-07" db="EMBL/GenBank/DDBJ databases">
        <title>Complete genome sequence of Psychrobacillus sp. PB01, isolated from iceberg, and comparative genome analysis of Psychrobacillus strains.</title>
        <authorList>
            <person name="Lee P.C."/>
        </authorList>
    </citation>
    <scope>NUCLEOTIDE SEQUENCE [LARGE SCALE GENOMIC DNA]</scope>
    <source>
        <strain evidence="19 20">PB01</strain>
    </source>
</reference>
<dbReference type="FunFam" id="3.20.10.10:FF:000002">
    <property type="entry name" value="D-alanine aminotransferase"/>
    <property type="match status" value="1"/>
</dbReference>
<gene>
    <name evidence="18 19" type="primary">ilvE</name>
    <name evidence="19" type="ORF">PB01_17120</name>
</gene>
<dbReference type="KEGG" id="psyo:PB01_17120"/>
<evidence type="ECO:0000256" key="11">
    <source>
        <dbReference type="ARBA" id="ARBA00022898"/>
    </source>
</evidence>
<comment type="subunit">
    <text evidence="7">Homodimer.</text>
</comment>
<evidence type="ECO:0000313" key="19">
    <source>
        <dbReference type="EMBL" id="QFG00386.1"/>
    </source>
</evidence>
<comment type="pathway">
    <text evidence="3 18">Amino-acid biosynthesis; L-isoleucine biosynthesis; L-isoleucine from 2-oxobutanoate: step 4/4.</text>
</comment>
<keyword evidence="8 18" id="KW-0032">Aminotransferase</keyword>
<dbReference type="GO" id="GO:0009098">
    <property type="term" value="P:L-leucine biosynthetic process"/>
    <property type="evidence" value="ECO:0007669"/>
    <property type="project" value="UniProtKB-UniPathway"/>
</dbReference>
<evidence type="ECO:0000256" key="5">
    <source>
        <dbReference type="ARBA" id="ARBA00005072"/>
    </source>
</evidence>
<dbReference type="UniPathway" id="UPA00049">
    <property type="reaction ID" value="UER00062"/>
</dbReference>
<dbReference type="GO" id="GO:0052655">
    <property type="term" value="F:L-valine-2-oxoglutarate transaminase activity"/>
    <property type="evidence" value="ECO:0007669"/>
    <property type="project" value="RHEA"/>
</dbReference>
<comment type="function">
    <text evidence="2 18">Acts on leucine, isoleucine and valine.</text>
</comment>
<dbReference type="GO" id="GO:0005829">
    <property type="term" value="C:cytosol"/>
    <property type="evidence" value="ECO:0007669"/>
    <property type="project" value="TreeGrafter"/>
</dbReference>
<keyword evidence="12 18" id="KW-0100">Branched-chain amino acid biosynthesis</keyword>